<dbReference type="RefSeq" id="WP_115558121.1">
    <property type="nucleotide sequence ID" value="NZ_CP031376.1"/>
</dbReference>
<evidence type="ECO:0000256" key="2">
    <source>
        <dbReference type="ARBA" id="ARBA00022448"/>
    </source>
</evidence>
<dbReference type="KEGG" id="salx:SALLE_v1c05390"/>
<dbReference type="GO" id="GO:0005524">
    <property type="term" value="F:ATP binding"/>
    <property type="evidence" value="ECO:0007669"/>
    <property type="project" value="UniProtKB-KW"/>
</dbReference>
<dbReference type="PANTHER" id="PTHR42711:SF5">
    <property type="entry name" value="ABC TRANSPORTER ATP-BINDING PROTEIN NATA"/>
    <property type="match status" value="1"/>
</dbReference>
<dbReference type="PROSITE" id="PS50893">
    <property type="entry name" value="ABC_TRANSPORTER_2"/>
    <property type="match status" value="1"/>
</dbReference>
<proteinExistence type="inferred from homology"/>
<organism evidence="6 7">
    <name type="scientific">Spiroplasma alleghenense</name>
    <dbReference type="NCBI Taxonomy" id="216931"/>
    <lineage>
        <taxon>Bacteria</taxon>
        <taxon>Bacillati</taxon>
        <taxon>Mycoplasmatota</taxon>
        <taxon>Mollicutes</taxon>
        <taxon>Entomoplasmatales</taxon>
        <taxon>Spiroplasmataceae</taxon>
        <taxon>Spiroplasma</taxon>
    </lineage>
</organism>
<evidence type="ECO:0000256" key="1">
    <source>
        <dbReference type="ARBA" id="ARBA00005417"/>
    </source>
</evidence>
<evidence type="ECO:0000256" key="4">
    <source>
        <dbReference type="ARBA" id="ARBA00022840"/>
    </source>
</evidence>
<feature type="domain" description="ABC transporter" evidence="5">
    <location>
        <begin position="2"/>
        <end position="229"/>
    </location>
</feature>
<dbReference type="OrthoDB" id="9779029at2"/>
<evidence type="ECO:0000259" key="5">
    <source>
        <dbReference type="PROSITE" id="PS50893"/>
    </source>
</evidence>
<reference evidence="6 7" key="1">
    <citation type="submission" date="2018-07" db="EMBL/GenBank/DDBJ databases">
        <title>Complete genome sequence of Spiroplasma alleghenense PLHS-1 (ATCC 51752).</title>
        <authorList>
            <person name="Chou L."/>
            <person name="Lee T.-Y."/>
            <person name="Tsai Y.-M."/>
            <person name="Kuo C.-H."/>
        </authorList>
    </citation>
    <scope>NUCLEOTIDE SEQUENCE [LARGE SCALE GENOMIC DNA]</scope>
    <source>
        <strain evidence="6 7">PLHS-1</strain>
    </source>
</reference>
<protein>
    <submittedName>
        <fullName evidence="6">ABC transporter ATP-binding protein</fullName>
    </submittedName>
</protein>
<dbReference type="InterPro" id="IPR050763">
    <property type="entry name" value="ABC_transporter_ATP-binding"/>
</dbReference>
<dbReference type="GO" id="GO:0016887">
    <property type="term" value="F:ATP hydrolysis activity"/>
    <property type="evidence" value="ECO:0007669"/>
    <property type="project" value="InterPro"/>
</dbReference>
<sequence length="243" mass="27602">MLEVKRLWKVYKNGSGIRDVSFKINQGDLVAFVGSNGAGKTTTIKTIFKEIKSDTGSVKFRDKLIDRNSLRKMAFFPDSNNIPLDLKVNEYVEYVGLLYGIKNSEIDASRQKLMSMMGILSLGESYLKDLSAGEKKKAIMVATLIYKPELIIFDEPTANLDVKSKLEFIEIIKKLHKEGITIMITSHLIDELQLLSNWLIIIDNGKILYDKKFDNKTQSILKIHNSLIAEGENNLEELSSFYK</sequence>
<dbReference type="SUPFAM" id="SSF52540">
    <property type="entry name" value="P-loop containing nucleoside triphosphate hydrolases"/>
    <property type="match status" value="1"/>
</dbReference>
<dbReference type="CDD" id="cd03230">
    <property type="entry name" value="ABC_DR_subfamily_A"/>
    <property type="match status" value="1"/>
</dbReference>
<dbReference type="InterPro" id="IPR003593">
    <property type="entry name" value="AAA+_ATPase"/>
</dbReference>
<dbReference type="EMBL" id="CP031376">
    <property type="protein sequence ID" value="AXK51213.1"/>
    <property type="molecule type" value="Genomic_DNA"/>
</dbReference>
<evidence type="ECO:0000313" key="7">
    <source>
        <dbReference type="Proteomes" id="UP000254792"/>
    </source>
</evidence>
<dbReference type="InterPro" id="IPR017871">
    <property type="entry name" value="ABC_transporter-like_CS"/>
</dbReference>
<dbReference type="Pfam" id="PF00005">
    <property type="entry name" value="ABC_tran"/>
    <property type="match status" value="1"/>
</dbReference>
<dbReference type="Proteomes" id="UP000254792">
    <property type="component" value="Chromosome"/>
</dbReference>
<dbReference type="SMART" id="SM00382">
    <property type="entry name" value="AAA"/>
    <property type="match status" value="1"/>
</dbReference>
<keyword evidence="3" id="KW-0547">Nucleotide-binding</keyword>
<dbReference type="InterPro" id="IPR027417">
    <property type="entry name" value="P-loop_NTPase"/>
</dbReference>
<keyword evidence="7" id="KW-1185">Reference proteome</keyword>
<dbReference type="InterPro" id="IPR003439">
    <property type="entry name" value="ABC_transporter-like_ATP-bd"/>
</dbReference>
<keyword evidence="2" id="KW-0813">Transport</keyword>
<dbReference type="AlphaFoldDB" id="A0A345Z3N4"/>
<keyword evidence="4 6" id="KW-0067">ATP-binding</keyword>
<evidence type="ECO:0000313" key="6">
    <source>
        <dbReference type="EMBL" id="AXK51213.1"/>
    </source>
</evidence>
<name>A0A345Z3N4_9MOLU</name>
<dbReference type="Gene3D" id="3.40.50.300">
    <property type="entry name" value="P-loop containing nucleotide triphosphate hydrolases"/>
    <property type="match status" value="1"/>
</dbReference>
<comment type="similarity">
    <text evidence="1">Belongs to the ABC transporter superfamily.</text>
</comment>
<dbReference type="PROSITE" id="PS00211">
    <property type="entry name" value="ABC_TRANSPORTER_1"/>
    <property type="match status" value="1"/>
</dbReference>
<gene>
    <name evidence="6" type="ORF">SALLE_v1c05390</name>
</gene>
<accession>A0A345Z3N4</accession>
<evidence type="ECO:0000256" key="3">
    <source>
        <dbReference type="ARBA" id="ARBA00022741"/>
    </source>
</evidence>
<dbReference type="PANTHER" id="PTHR42711">
    <property type="entry name" value="ABC TRANSPORTER ATP-BINDING PROTEIN"/>
    <property type="match status" value="1"/>
</dbReference>